<evidence type="ECO:0000313" key="3">
    <source>
        <dbReference type="EMBL" id="NDW07012.1"/>
    </source>
</evidence>
<evidence type="ECO:0000256" key="2">
    <source>
        <dbReference type="SAM" id="SignalP"/>
    </source>
</evidence>
<dbReference type="RefSeq" id="WP_163465473.1">
    <property type="nucleotide sequence ID" value="NZ_JAAAMG010000023.1"/>
</dbReference>
<feature type="region of interest" description="Disordered" evidence="1">
    <location>
        <begin position="42"/>
        <end position="99"/>
    </location>
</feature>
<keyword evidence="4" id="KW-1185">Reference proteome</keyword>
<accession>A0A6N9T8X6</accession>
<reference evidence="3 4" key="1">
    <citation type="submission" date="2020-01" db="EMBL/GenBank/DDBJ databases">
        <title>Jiella pacifica sp. nov.</title>
        <authorList>
            <person name="Xue Z."/>
            <person name="Zhu S."/>
            <person name="Chen J."/>
            <person name="Yang J."/>
        </authorList>
    </citation>
    <scope>NUCLEOTIDE SEQUENCE [LARGE SCALE GENOMIC DNA]</scope>
    <source>
        <strain evidence="3 4">40Bstr34</strain>
    </source>
</reference>
<comment type="caution">
    <text evidence="3">The sequence shown here is derived from an EMBL/GenBank/DDBJ whole genome shotgun (WGS) entry which is preliminary data.</text>
</comment>
<feature type="compositionally biased region" description="Polar residues" evidence="1">
    <location>
        <begin position="51"/>
        <end position="62"/>
    </location>
</feature>
<feature type="chain" id="PRO_5026954951" evidence="2">
    <location>
        <begin position="24"/>
        <end position="99"/>
    </location>
</feature>
<evidence type="ECO:0000256" key="1">
    <source>
        <dbReference type="SAM" id="MobiDB-lite"/>
    </source>
</evidence>
<sequence length="99" mass="10069">MKTYLTIAVAMGGLLAAPATSFAAGLVPGSGADFYEAPQVQPAPKVRSDDAVTTGSTRTYNAPASALRRNVDDQTSAETDSSHVRPSVLVPGSGATFGK</sequence>
<dbReference type="EMBL" id="JAAAMG010000023">
    <property type="protein sequence ID" value="NDW07012.1"/>
    <property type="molecule type" value="Genomic_DNA"/>
</dbReference>
<proteinExistence type="predicted"/>
<protein>
    <submittedName>
        <fullName evidence="3">Uncharacterized protein</fullName>
    </submittedName>
</protein>
<organism evidence="3 4">
    <name type="scientific">Jiella pacifica</name>
    <dbReference type="NCBI Taxonomy" id="2696469"/>
    <lineage>
        <taxon>Bacteria</taxon>
        <taxon>Pseudomonadati</taxon>
        <taxon>Pseudomonadota</taxon>
        <taxon>Alphaproteobacteria</taxon>
        <taxon>Hyphomicrobiales</taxon>
        <taxon>Aurantimonadaceae</taxon>
        <taxon>Jiella</taxon>
    </lineage>
</organism>
<feature type="signal peptide" evidence="2">
    <location>
        <begin position="1"/>
        <end position="23"/>
    </location>
</feature>
<dbReference type="AlphaFoldDB" id="A0A6N9T8X6"/>
<keyword evidence="2" id="KW-0732">Signal</keyword>
<dbReference type="Proteomes" id="UP000469011">
    <property type="component" value="Unassembled WGS sequence"/>
</dbReference>
<gene>
    <name evidence="3" type="ORF">GTK09_21590</name>
</gene>
<name>A0A6N9T8X6_9HYPH</name>
<evidence type="ECO:0000313" key="4">
    <source>
        <dbReference type="Proteomes" id="UP000469011"/>
    </source>
</evidence>